<keyword evidence="1" id="KW-0106">Calcium</keyword>
<feature type="compositionally biased region" description="Basic and acidic residues" evidence="2">
    <location>
        <begin position="43"/>
        <end position="56"/>
    </location>
</feature>
<dbReference type="SUPFAM" id="SSF47473">
    <property type="entry name" value="EF-hand"/>
    <property type="match status" value="1"/>
</dbReference>
<dbReference type="Proteomes" id="UP000541444">
    <property type="component" value="Unassembled WGS sequence"/>
</dbReference>
<dbReference type="InterPro" id="IPR002048">
    <property type="entry name" value="EF_hand_dom"/>
</dbReference>
<dbReference type="CDD" id="cd16180">
    <property type="entry name" value="EFh_PEF_Group_I"/>
    <property type="match status" value="1"/>
</dbReference>
<dbReference type="PANTHER" id="PTHR46824">
    <property type="entry name" value="CALCIUM-BINDING PROTEIN CML48-RELATED"/>
    <property type="match status" value="1"/>
</dbReference>
<dbReference type="AlphaFoldDB" id="A0A7J7MDX7"/>
<evidence type="ECO:0000259" key="3">
    <source>
        <dbReference type="PROSITE" id="PS50222"/>
    </source>
</evidence>
<evidence type="ECO:0000313" key="4">
    <source>
        <dbReference type="EMBL" id="KAF6152948.1"/>
    </source>
</evidence>
<dbReference type="Pfam" id="PF13202">
    <property type="entry name" value="EF-hand_5"/>
    <property type="match status" value="1"/>
</dbReference>
<keyword evidence="5" id="KW-1185">Reference proteome</keyword>
<protein>
    <recommendedName>
        <fullName evidence="3">EF-hand domain-containing protein</fullName>
    </recommendedName>
</protein>
<evidence type="ECO:0000256" key="1">
    <source>
        <dbReference type="ARBA" id="ARBA00022837"/>
    </source>
</evidence>
<dbReference type="EMBL" id="JACGCM010001594">
    <property type="protein sequence ID" value="KAF6152948.1"/>
    <property type="molecule type" value="Genomic_DNA"/>
</dbReference>
<accession>A0A7J7MDX7</accession>
<dbReference type="Pfam" id="PF13499">
    <property type="entry name" value="EF-hand_7"/>
    <property type="match status" value="1"/>
</dbReference>
<dbReference type="PROSITE" id="PS50222">
    <property type="entry name" value="EF_HAND_2"/>
    <property type="match status" value="2"/>
</dbReference>
<proteinExistence type="predicted"/>
<feature type="region of interest" description="Disordered" evidence="2">
    <location>
        <begin position="43"/>
        <end position="69"/>
    </location>
</feature>
<feature type="domain" description="EF-hand" evidence="3">
    <location>
        <begin position="293"/>
        <end position="328"/>
    </location>
</feature>
<evidence type="ECO:0000313" key="5">
    <source>
        <dbReference type="Proteomes" id="UP000541444"/>
    </source>
</evidence>
<dbReference type="InterPro" id="IPR011992">
    <property type="entry name" value="EF-hand-dom_pair"/>
</dbReference>
<dbReference type="SMART" id="SM00054">
    <property type="entry name" value="EFh"/>
    <property type="match status" value="2"/>
</dbReference>
<dbReference type="InterPro" id="IPR044590">
    <property type="entry name" value="CML48/49/50"/>
</dbReference>
<dbReference type="PROSITE" id="PS00018">
    <property type="entry name" value="EF_HAND_1"/>
    <property type="match status" value="2"/>
</dbReference>
<comment type="caution">
    <text evidence="4">The sequence shown here is derived from an EMBL/GenBank/DDBJ whole genome shotgun (WGS) entry which is preliminary data.</text>
</comment>
<name>A0A7J7MDX7_9MAGN</name>
<dbReference type="Gene3D" id="1.10.238.10">
    <property type="entry name" value="EF-hand"/>
    <property type="match status" value="1"/>
</dbReference>
<dbReference type="GO" id="GO:0005509">
    <property type="term" value="F:calcium ion binding"/>
    <property type="evidence" value="ECO:0007669"/>
    <property type="project" value="InterPro"/>
</dbReference>
<feature type="domain" description="EF-hand" evidence="3">
    <location>
        <begin position="227"/>
        <end position="262"/>
    </location>
</feature>
<sequence length="398" mass="43809">MPQVRPLKAGGRRLDLVKIKAGTVNRFSRKNAVNLRTPPKSILGRERTERDTKNSFDDILMEDSPDQGSLPASLGMADEFANLRDWSMAGRGGGGGGGWATKGDIRDPGFQPVVDIFSVADMPDKIAPDSVSGGDNAFPNPGIRRLNQDSQNRFLRGELFNQLTHILHQHLHTTGDWKNMAAYTSSGLFGYATTPKVKRQPATYAPPVCVGGANPFSSLLPSSFPPGMDQNAIACFKAADLDGNGFIDDKELKRALSSCNHNFSIRTVRLLMSVFTNTNTRIVGPREFASVFNGLQNWRAIFERYDRNGNGKVDSLELREALQYLGFTVSPTVLNLLISRFDKTGGKNMAIEYDNFIECCITVKGLTEKFKEKDNCGTGSATFTYETFMLIILPFITA</sequence>
<organism evidence="4 5">
    <name type="scientific">Kingdonia uniflora</name>
    <dbReference type="NCBI Taxonomy" id="39325"/>
    <lineage>
        <taxon>Eukaryota</taxon>
        <taxon>Viridiplantae</taxon>
        <taxon>Streptophyta</taxon>
        <taxon>Embryophyta</taxon>
        <taxon>Tracheophyta</taxon>
        <taxon>Spermatophyta</taxon>
        <taxon>Magnoliopsida</taxon>
        <taxon>Ranunculales</taxon>
        <taxon>Circaeasteraceae</taxon>
        <taxon>Kingdonia</taxon>
    </lineage>
</organism>
<gene>
    <name evidence="4" type="ORF">GIB67_039655</name>
</gene>
<dbReference type="PANTHER" id="PTHR46824:SF1">
    <property type="entry name" value="CALCIUM-BINDING PROTEIN CML49-RELATED"/>
    <property type="match status" value="1"/>
</dbReference>
<reference evidence="4 5" key="1">
    <citation type="journal article" date="2020" name="IScience">
        <title>Genome Sequencing of the Endangered Kingdonia uniflora (Circaeasteraceae, Ranunculales) Reveals Potential Mechanisms of Evolutionary Specialization.</title>
        <authorList>
            <person name="Sun Y."/>
            <person name="Deng T."/>
            <person name="Zhang A."/>
            <person name="Moore M.J."/>
            <person name="Landis J.B."/>
            <person name="Lin N."/>
            <person name="Zhang H."/>
            <person name="Zhang X."/>
            <person name="Huang J."/>
            <person name="Zhang X."/>
            <person name="Sun H."/>
            <person name="Wang H."/>
        </authorList>
    </citation>
    <scope>NUCLEOTIDE SEQUENCE [LARGE SCALE GENOMIC DNA]</scope>
    <source>
        <strain evidence="4">TB1705</strain>
        <tissue evidence="4">Leaf</tissue>
    </source>
</reference>
<evidence type="ECO:0000256" key="2">
    <source>
        <dbReference type="SAM" id="MobiDB-lite"/>
    </source>
</evidence>
<dbReference type="OrthoDB" id="186625at2759"/>
<dbReference type="InterPro" id="IPR018247">
    <property type="entry name" value="EF_Hand_1_Ca_BS"/>
</dbReference>